<evidence type="ECO:0000313" key="1">
    <source>
        <dbReference type="EMBL" id="KAG0572078.1"/>
    </source>
</evidence>
<name>A0A8T0HN80_CERPU</name>
<protein>
    <submittedName>
        <fullName evidence="1">Uncharacterized protein</fullName>
    </submittedName>
</protein>
<accession>A0A8T0HN80</accession>
<dbReference type="Proteomes" id="UP000822688">
    <property type="component" value="Chromosome V"/>
</dbReference>
<comment type="caution">
    <text evidence="1">The sequence shown here is derived from an EMBL/GenBank/DDBJ whole genome shotgun (WGS) entry which is preliminary data.</text>
</comment>
<evidence type="ECO:0000313" key="2">
    <source>
        <dbReference type="Proteomes" id="UP000822688"/>
    </source>
</evidence>
<keyword evidence="2" id="KW-1185">Reference proteome</keyword>
<reference evidence="1" key="1">
    <citation type="submission" date="2020-06" db="EMBL/GenBank/DDBJ databases">
        <title>WGS assembly of Ceratodon purpureus strain R40.</title>
        <authorList>
            <person name="Carey S.B."/>
            <person name="Jenkins J."/>
            <person name="Shu S."/>
            <person name="Lovell J.T."/>
            <person name="Sreedasyam A."/>
            <person name="Maumus F."/>
            <person name="Tiley G.P."/>
            <person name="Fernandez-Pozo N."/>
            <person name="Barry K."/>
            <person name="Chen C."/>
            <person name="Wang M."/>
            <person name="Lipzen A."/>
            <person name="Daum C."/>
            <person name="Saski C.A."/>
            <person name="Payton A.C."/>
            <person name="Mcbreen J.C."/>
            <person name="Conrad R.E."/>
            <person name="Kollar L.M."/>
            <person name="Olsson S."/>
            <person name="Huttunen S."/>
            <person name="Landis J.B."/>
            <person name="Wickett N.J."/>
            <person name="Johnson M.G."/>
            <person name="Rensing S.A."/>
            <person name="Grimwood J."/>
            <person name="Schmutz J."/>
            <person name="Mcdaniel S.F."/>
        </authorList>
    </citation>
    <scope>NUCLEOTIDE SEQUENCE</scope>
    <source>
        <strain evidence="1">R40</strain>
    </source>
</reference>
<dbReference type="EMBL" id="CM026426">
    <property type="protein sequence ID" value="KAG0572078.1"/>
    <property type="molecule type" value="Genomic_DNA"/>
</dbReference>
<proteinExistence type="predicted"/>
<gene>
    <name evidence="1" type="ORF">KC19_VG066200</name>
</gene>
<sequence>MTMYTHGVLSYRSSHMKSESNKRLFSTARPIGLQTRKLRKKDLRCPDIYIDRTSNLWNTFSPSPLVEIIKSSFLGSGQHVAISNRDFVVLLKISGYPAL</sequence>
<organism evidence="1 2">
    <name type="scientific">Ceratodon purpureus</name>
    <name type="common">Fire moss</name>
    <name type="synonym">Dicranum purpureum</name>
    <dbReference type="NCBI Taxonomy" id="3225"/>
    <lineage>
        <taxon>Eukaryota</taxon>
        <taxon>Viridiplantae</taxon>
        <taxon>Streptophyta</taxon>
        <taxon>Embryophyta</taxon>
        <taxon>Bryophyta</taxon>
        <taxon>Bryophytina</taxon>
        <taxon>Bryopsida</taxon>
        <taxon>Dicranidae</taxon>
        <taxon>Pseudoditrichales</taxon>
        <taxon>Ditrichaceae</taxon>
        <taxon>Ceratodon</taxon>
    </lineage>
</organism>
<dbReference type="AlphaFoldDB" id="A0A8T0HN80"/>